<evidence type="ECO:0008006" key="3">
    <source>
        <dbReference type="Google" id="ProtNLM"/>
    </source>
</evidence>
<reference evidence="1 2" key="1">
    <citation type="submission" date="2023-07" db="EMBL/GenBank/DDBJ databases">
        <title>Sorghum-associated microbial communities from plants grown in Nebraska, USA.</title>
        <authorList>
            <person name="Schachtman D."/>
        </authorList>
    </citation>
    <scope>NUCLEOTIDE SEQUENCE [LARGE SCALE GENOMIC DNA]</scope>
    <source>
        <strain evidence="1 2">BE240</strain>
    </source>
</reference>
<name>A0ABU1VBT7_9BURK</name>
<evidence type="ECO:0000313" key="2">
    <source>
        <dbReference type="Proteomes" id="UP001265550"/>
    </source>
</evidence>
<organism evidence="1 2">
    <name type="scientific">Hydrogenophaga laconesensis</name>
    <dbReference type="NCBI Taxonomy" id="1805971"/>
    <lineage>
        <taxon>Bacteria</taxon>
        <taxon>Pseudomonadati</taxon>
        <taxon>Pseudomonadota</taxon>
        <taxon>Betaproteobacteria</taxon>
        <taxon>Burkholderiales</taxon>
        <taxon>Comamonadaceae</taxon>
        <taxon>Hydrogenophaga</taxon>
    </lineage>
</organism>
<evidence type="ECO:0000313" key="1">
    <source>
        <dbReference type="EMBL" id="MDR7094922.1"/>
    </source>
</evidence>
<proteinExistence type="predicted"/>
<keyword evidence="2" id="KW-1185">Reference proteome</keyword>
<protein>
    <recommendedName>
        <fullName evidence="3">Transposase</fullName>
    </recommendedName>
</protein>
<comment type="caution">
    <text evidence="1">The sequence shown here is derived from an EMBL/GenBank/DDBJ whole genome shotgun (WGS) entry which is preliminary data.</text>
</comment>
<dbReference type="EMBL" id="JAVDWE010000006">
    <property type="protein sequence ID" value="MDR7094922.1"/>
    <property type="molecule type" value="Genomic_DNA"/>
</dbReference>
<gene>
    <name evidence="1" type="ORF">J2X09_002665</name>
</gene>
<accession>A0ABU1VBT7</accession>
<sequence>MSVPTAHKRLGCCLALGQEGLVDASPCRPHLPRAIEPAKGLTLVELRRKWLIPGEKTPNAVQVLSNGHAYCANLGVRRQRLLTTTE</sequence>
<dbReference type="Proteomes" id="UP001265550">
    <property type="component" value="Unassembled WGS sequence"/>
</dbReference>